<reference evidence="3 4" key="1">
    <citation type="submission" date="2018-07" db="EMBL/GenBank/DDBJ databases">
        <authorList>
            <person name="Quirk P.G."/>
            <person name="Krulwich T.A."/>
        </authorList>
    </citation>
    <scope>NUCLEOTIDE SEQUENCE [LARGE SCALE GENOMIC DNA]</scope>
    <source>
        <strain evidence="3 4">CC-BB4</strain>
    </source>
</reference>
<dbReference type="EMBL" id="CP031417">
    <property type="protein sequence ID" value="AXK81261.1"/>
    <property type="molecule type" value="Genomic_DNA"/>
</dbReference>
<feature type="transmembrane region" description="Helical" evidence="1">
    <location>
        <begin position="152"/>
        <end position="180"/>
    </location>
</feature>
<feature type="transmembrane region" description="Helical" evidence="1">
    <location>
        <begin position="110"/>
        <end position="132"/>
    </location>
</feature>
<feature type="transmembrane region" description="Helical" evidence="1">
    <location>
        <begin position="387"/>
        <end position="405"/>
    </location>
</feature>
<evidence type="ECO:0000313" key="3">
    <source>
        <dbReference type="EMBL" id="AXK81261.1"/>
    </source>
</evidence>
<feature type="transmembrane region" description="Helical" evidence="1">
    <location>
        <begin position="471"/>
        <end position="491"/>
    </location>
</feature>
<feature type="transmembrane region" description="Helical" evidence="1">
    <location>
        <begin position="259"/>
        <end position="282"/>
    </location>
</feature>
<evidence type="ECO:0000256" key="1">
    <source>
        <dbReference type="SAM" id="Phobius"/>
    </source>
</evidence>
<feature type="transmembrane region" description="Helical" evidence="1">
    <location>
        <begin position="355"/>
        <end position="375"/>
    </location>
</feature>
<dbReference type="AlphaFoldDB" id="A0A345ZWG4"/>
<keyword evidence="1" id="KW-1133">Transmembrane helix</keyword>
<dbReference type="PANTHER" id="PTHR35342">
    <property type="entry name" value="TRICARBOXYLIC TRANSPORT PROTEIN"/>
    <property type="match status" value="1"/>
</dbReference>
<feature type="transmembrane region" description="Helical" evidence="1">
    <location>
        <begin position="21"/>
        <end position="40"/>
    </location>
</feature>
<evidence type="ECO:0000313" key="4">
    <source>
        <dbReference type="Proteomes" id="UP000254889"/>
    </source>
</evidence>
<keyword evidence="4" id="KW-1185">Reference proteome</keyword>
<keyword evidence="1" id="KW-0472">Membrane</keyword>
<dbReference type="OrthoDB" id="7912266at2"/>
<evidence type="ECO:0000259" key="2">
    <source>
        <dbReference type="Pfam" id="PF01970"/>
    </source>
</evidence>
<feature type="transmembrane region" description="Helical" evidence="1">
    <location>
        <begin position="411"/>
        <end position="427"/>
    </location>
</feature>
<name>A0A345ZWG4_9HYPH</name>
<dbReference type="InterPro" id="IPR002823">
    <property type="entry name" value="DUF112_TM"/>
</dbReference>
<feature type="domain" description="DUF112" evidence="2">
    <location>
        <begin position="21"/>
        <end position="439"/>
    </location>
</feature>
<dbReference type="Pfam" id="PF01970">
    <property type="entry name" value="TctA"/>
    <property type="match status" value="1"/>
</dbReference>
<protein>
    <submittedName>
        <fullName evidence="3">Tripartite tricarboxylate transporter permease</fullName>
    </submittedName>
</protein>
<feature type="transmembrane region" description="Helical" evidence="1">
    <location>
        <begin position="201"/>
        <end position="222"/>
    </location>
</feature>
<dbReference type="PANTHER" id="PTHR35342:SF5">
    <property type="entry name" value="TRICARBOXYLIC TRANSPORT PROTEIN"/>
    <property type="match status" value="1"/>
</dbReference>
<accession>A0A345ZWG4</accession>
<dbReference type="RefSeq" id="WP_115691640.1">
    <property type="nucleotide sequence ID" value="NZ_CP031417.1"/>
</dbReference>
<proteinExistence type="predicted"/>
<dbReference type="Proteomes" id="UP000254889">
    <property type="component" value="Chromosome"/>
</dbReference>
<gene>
    <name evidence="3" type="ORF">DW352_12510</name>
</gene>
<keyword evidence="1" id="KW-0812">Transmembrane</keyword>
<feature type="transmembrane region" description="Helical" evidence="1">
    <location>
        <begin position="46"/>
        <end position="70"/>
    </location>
</feature>
<sequence length="509" mass="53850">METTLLSLAHGFAIALQPDNLWYAFLGCLVGTLVGVLPGIGPLSGISILLPVTFGLNATQAVIMLAGIYYGSQYGGSTTSILMRIPGEASSVMTCIDGNAMARKGRAGPALCIAAVGSWIAGTFGVLVLTVVAPPLAAVALKFGPPEYTALLVLGLIFLGYMSSTSLVRTLLMACIGLLLGMIGIDNMTGHFRYAFDLPELGDGIGIVPVAVGLFGLGEIFATPSHKVTGEVIKPRLRDLLPNRQEWRESALPIARGSVLGFIIGIIPGSAHIISSFLSYALERRLSKKPEQFGHGAVAGVAGPESANNAASTGAFVPMLALGIPTGPITAVLIGALMVHGVNSGPQLVTEHPDVFWGFVASMYVGNVMLLLLNLPLVSVFVSVLRIPYAYLYPLIIMFCIVGVYEVSHSIVDVWIMLIMGVLGYALRKFSFDPAPLVLGLVIAPLFEQSLRQSLIMSNGNYTIFLTRPISLGLLLVCAILLGLSALAFVLRRRDWRSQLAEAEAGETN</sequence>
<feature type="transmembrane region" description="Helical" evidence="1">
    <location>
        <begin position="320"/>
        <end position="343"/>
    </location>
</feature>
<dbReference type="KEGG" id="ptaw:DW352_12510"/>
<organism evidence="3 4">
    <name type="scientific">Pseudolabrys taiwanensis</name>
    <dbReference type="NCBI Taxonomy" id="331696"/>
    <lineage>
        <taxon>Bacteria</taxon>
        <taxon>Pseudomonadati</taxon>
        <taxon>Pseudomonadota</taxon>
        <taxon>Alphaproteobacteria</taxon>
        <taxon>Hyphomicrobiales</taxon>
        <taxon>Xanthobacteraceae</taxon>
        <taxon>Pseudolabrys</taxon>
    </lineage>
</organism>